<comment type="similarity">
    <text evidence="2 6">Belongs to the multi antimicrobial extrusion (MATE) (TC 2.A.66.1) family.</text>
</comment>
<keyword evidence="4 6" id="KW-1133">Transmembrane helix</keyword>
<feature type="transmembrane region" description="Helical" evidence="6">
    <location>
        <begin position="376"/>
        <end position="400"/>
    </location>
</feature>
<evidence type="ECO:0000313" key="9">
    <source>
        <dbReference type="Proteomes" id="UP001161247"/>
    </source>
</evidence>
<evidence type="ECO:0000256" key="1">
    <source>
        <dbReference type="ARBA" id="ARBA00004141"/>
    </source>
</evidence>
<evidence type="ECO:0000256" key="7">
    <source>
        <dbReference type="SAM" id="MobiDB-lite"/>
    </source>
</evidence>
<feature type="transmembrane region" description="Helical" evidence="6">
    <location>
        <begin position="479"/>
        <end position="501"/>
    </location>
</feature>
<dbReference type="GO" id="GO:0016020">
    <property type="term" value="C:membrane"/>
    <property type="evidence" value="ECO:0007669"/>
    <property type="project" value="UniProtKB-SubCell"/>
</dbReference>
<dbReference type="CDD" id="cd13132">
    <property type="entry name" value="MATE_eukaryotic"/>
    <property type="match status" value="1"/>
</dbReference>
<feature type="transmembrane region" description="Helical" evidence="6">
    <location>
        <begin position="120"/>
        <end position="139"/>
    </location>
</feature>
<evidence type="ECO:0000256" key="3">
    <source>
        <dbReference type="ARBA" id="ARBA00022692"/>
    </source>
</evidence>
<feature type="transmembrane region" description="Helical" evidence="6">
    <location>
        <begin position="420"/>
        <end position="443"/>
    </location>
</feature>
<dbReference type="GO" id="GO:0015297">
    <property type="term" value="F:antiporter activity"/>
    <property type="evidence" value="ECO:0007669"/>
    <property type="project" value="InterPro"/>
</dbReference>
<gene>
    <name evidence="8" type="ORF">OLC1_LOCUS2135</name>
</gene>
<protein>
    <recommendedName>
        <fullName evidence="6">Protein DETOXIFICATION</fullName>
    </recommendedName>
    <alternativeName>
        <fullName evidence="6">Multidrug and toxic compound extrusion protein</fullName>
    </alternativeName>
</protein>
<dbReference type="NCBIfam" id="TIGR00797">
    <property type="entry name" value="matE"/>
    <property type="match status" value="1"/>
</dbReference>
<dbReference type="Proteomes" id="UP001161247">
    <property type="component" value="Chromosome 1"/>
</dbReference>
<dbReference type="EMBL" id="OX459118">
    <property type="protein sequence ID" value="CAI9089874.1"/>
    <property type="molecule type" value="Genomic_DNA"/>
</dbReference>
<accession>A0AAV1C3A4</accession>
<feature type="region of interest" description="Disordered" evidence="7">
    <location>
        <begin position="512"/>
        <end position="542"/>
    </location>
</feature>
<evidence type="ECO:0000256" key="2">
    <source>
        <dbReference type="ARBA" id="ARBA00010199"/>
    </source>
</evidence>
<organism evidence="8 9">
    <name type="scientific">Oldenlandia corymbosa var. corymbosa</name>
    <dbReference type="NCBI Taxonomy" id="529605"/>
    <lineage>
        <taxon>Eukaryota</taxon>
        <taxon>Viridiplantae</taxon>
        <taxon>Streptophyta</taxon>
        <taxon>Embryophyta</taxon>
        <taxon>Tracheophyta</taxon>
        <taxon>Spermatophyta</taxon>
        <taxon>Magnoliopsida</taxon>
        <taxon>eudicotyledons</taxon>
        <taxon>Gunneridae</taxon>
        <taxon>Pentapetalae</taxon>
        <taxon>asterids</taxon>
        <taxon>lamiids</taxon>
        <taxon>Gentianales</taxon>
        <taxon>Rubiaceae</taxon>
        <taxon>Rubioideae</taxon>
        <taxon>Spermacoceae</taxon>
        <taxon>Hedyotis-Oldenlandia complex</taxon>
        <taxon>Oldenlandia</taxon>
    </lineage>
</organism>
<dbReference type="AlphaFoldDB" id="A0AAV1C3A4"/>
<feature type="transmembrane region" description="Helical" evidence="6">
    <location>
        <begin position="455"/>
        <end position="473"/>
    </location>
</feature>
<name>A0AAV1C3A4_OLDCO</name>
<proteinExistence type="inferred from homology"/>
<dbReference type="EMBL" id="OX459118">
    <property type="protein sequence ID" value="CAI9089872.1"/>
    <property type="molecule type" value="Genomic_DNA"/>
</dbReference>
<keyword evidence="3 6" id="KW-0812">Transmembrane</keyword>
<keyword evidence="5 6" id="KW-0472">Membrane</keyword>
<feature type="compositionally biased region" description="Basic and acidic residues" evidence="7">
    <location>
        <begin position="512"/>
        <end position="521"/>
    </location>
</feature>
<keyword evidence="9" id="KW-1185">Reference proteome</keyword>
<feature type="transmembrane region" description="Helical" evidence="6">
    <location>
        <begin position="160"/>
        <end position="181"/>
    </location>
</feature>
<comment type="subcellular location">
    <subcellularLocation>
        <location evidence="1">Membrane</location>
        <topology evidence="1">Multi-pass membrane protein</topology>
    </subcellularLocation>
</comment>
<feature type="transmembrane region" description="Helical" evidence="6">
    <location>
        <begin position="224"/>
        <end position="245"/>
    </location>
</feature>
<evidence type="ECO:0000313" key="8">
    <source>
        <dbReference type="EMBL" id="CAI9089872.1"/>
    </source>
</evidence>
<sequence length="542" mass="59231">MATYHSFDLVDGNEDPSLLTTSVRQEFRQATNLPSSQPLPPADQAQNLFEGNETEQGDVISDHHDDLKGRIVTETKKLWKIVGPAIIYRTSNYSMNAVTQAFAGHLGVTQLASMCIAESVIVAFNFGFLLGMATALETLCGQAYGARKYNKLGIYLQRSWIVLSFSSILLLPIYVFATPVLNLLGQQHEVAELAGVLSLWFIPMHLAIPFTCSMQKFLMSQLKVNIVAFISVSTLLFHIFISWLLVYKFEFGVIGAAVALDISWWIAFFGMFVYVVFGGWCPLTWNGFSMEAFSGLGEFLKLSSASGVMLCLEFWYYRVLIIMTGNLKNATIAVGALSVCMSINGWELMIPFAFLAATGVRVANELGAGNAKGAKFAAKVSLVQSTVLGVIFCAIILIFNVKLAHIFSSSLEIIMAVHKLSYLLAFTILLNSVQPILSGVAIGSGWQSLVACTNLGCYYIIGVPLGVVMGMALDLGVKGIWCAMIIGGTAVQTGILAVITIRRDWDKEARQALSRHDKPIIKTEQQPLPETSTAERKPQIQG</sequence>
<reference evidence="8" key="1">
    <citation type="submission" date="2023-03" db="EMBL/GenBank/DDBJ databases">
        <authorList>
            <person name="Julca I."/>
        </authorList>
    </citation>
    <scope>NUCLEOTIDE SEQUENCE</scope>
</reference>
<evidence type="ECO:0000256" key="4">
    <source>
        <dbReference type="ARBA" id="ARBA00022989"/>
    </source>
</evidence>
<dbReference type="GO" id="GO:0042910">
    <property type="term" value="F:xenobiotic transmembrane transporter activity"/>
    <property type="evidence" value="ECO:0007669"/>
    <property type="project" value="InterPro"/>
</dbReference>
<comment type="caution">
    <text evidence="6">Lacks conserved residue(s) required for the propagation of feature annotation.</text>
</comment>
<feature type="compositionally biased region" description="Basic and acidic residues" evidence="7">
    <location>
        <begin position="533"/>
        <end position="542"/>
    </location>
</feature>
<evidence type="ECO:0000256" key="5">
    <source>
        <dbReference type="ARBA" id="ARBA00023136"/>
    </source>
</evidence>
<dbReference type="GO" id="GO:1990961">
    <property type="term" value="P:xenobiotic detoxification by transmembrane export across the plasma membrane"/>
    <property type="evidence" value="ECO:0007669"/>
    <property type="project" value="InterPro"/>
</dbReference>
<dbReference type="InterPro" id="IPR002528">
    <property type="entry name" value="MATE_fam"/>
</dbReference>
<evidence type="ECO:0000256" key="6">
    <source>
        <dbReference type="RuleBase" id="RU004914"/>
    </source>
</evidence>
<dbReference type="Pfam" id="PF01554">
    <property type="entry name" value="MatE"/>
    <property type="match status" value="2"/>
</dbReference>
<feature type="transmembrane region" description="Helical" evidence="6">
    <location>
        <begin position="193"/>
        <end position="212"/>
    </location>
</feature>
<dbReference type="InterPro" id="IPR045069">
    <property type="entry name" value="MATE_euk"/>
</dbReference>
<feature type="transmembrane region" description="Helical" evidence="6">
    <location>
        <begin position="265"/>
        <end position="287"/>
    </location>
</feature>
<dbReference type="PANTHER" id="PTHR11206">
    <property type="entry name" value="MULTIDRUG RESISTANCE PROTEIN"/>
    <property type="match status" value="1"/>
</dbReference>
<feature type="compositionally biased region" description="Polar residues" evidence="7">
    <location>
        <begin position="523"/>
        <end position="532"/>
    </location>
</feature>